<reference evidence="9" key="1">
    <citation type="journal article" date="2019" name="Int. J. Syst. Evol. Microbiol.">
        <title>The Global Catalogue of Microorganisms (GCM) 10K type strain sequencing project: providing services to taxonomists for standard genome sequencing and annotation.</title>
        <authorList>
            <consortium name="The Broad Institute Genomics Platform"/>
            <consortium name="The Broad Institute Genome Sequencing Center for Infectious Disease"/>
            <person name="Wu L."/>
            <person name="Ma J."/>
        </authorList>
    </citation>
    <scope>NUCLEOTIDE SEQUENCE [LARGE SCALE GENOMIC DNA]</scope>
    <source>
        <strain evidence="9">JCM 18657</strain>
    </source>
</reference>
<evidence type="ECO:0000256" key="1">
    <source>
        <dbReference type="ARBA" id="ARBA00004651"/>
    </source>
</evidence>
<keyword evidence="4 7" id="KW-0812">Transmembrane</keyword>
<feature type="transmembrane region" description="Helical" evidence="7">
    <location>
        <begin position="20"/>
        <end position="38"/>
    </location>
</feature>
<organism evidence="8 9">
    <name type="scientific">Paenibacillus thermoaerophilus</name>
    <dbReference type="NCBI Taxonomy" id="1215385"/>
    <lineage>
        <taxon>Bacteria</taxon>
        <taxon>Bacillati</taxon>
        <taxon>Bacillota</taxon>
        <taxon>Bacilli</taxon>
        <taxon>Bacillales</taxon>
        <taxon>Paenibacillaceae</taxon>
        <taxon>Paenibacillus</taxon>
    </lineage>
</organism>
<dbReference type="Pfam" id="PF03994">
    <property type="entry name" value="DUF350"/>
    <property type="match status" value="1"/>
</dbReference>
<evidence type="ECO:0000256" key="4">
    <source>
        <dbReference type="ARBA" id="ARBA00022692"/>
    </source>
</evidence>
<dbReference type="PANTHER" id="PTHR40043">
    <property type="entry name" value="UPF0719 INNER MEMBRANE PROTEIN YJFL"/>
    <property type="match status" value="1"/>
</dbReference>
<comment type="subcellular location">
    <subcellularLocation>
        <location evidence="1">Cell membrane</location>
        <topology evidence="1">Multi-pass membrane protein</topology>
    </subcellularLocation>
</comment>
<evidence type="ECO:0000256" key="6">
    <source>
        <dbReference type="ARBA" id="ARBA00023136"/>
    </source>
</evidence>
<protein>
    <submittedName>
        <fullName evidence="8">DUF350 domain-containing protein</fullName>
    </submittedName>
</protein>
<keyword evidence="6 7" id="KW-0472">Membrane</keyword>
<dbReference type="PANTHER" id="PTHR40043:SF1">
    <property type="entry name" value="UPF0719 INNER MEMBRANE PROTEIN YJFL"/>
    <property type="match status" value="1"/>
</dbReference>
<feature type="transmembrane region" description="Helical" evidence="7">
    <location>
        <begin position="119"/>
        <end position="139"/>
    </location>
</feature>
<keyword evidence="5 7" id="KW-1133">Transmembrane helix</keyword>
<dbReference type="Proteomes" id="UP001596528">
    <property type="component" value="Unassembled WGS sequence"/>
</dbReference>
<dbReference type="EMBL" id="JBHTGQ010000001">
    <property type="protein sequence ID" value="MFC7748349.1"/>
    <property type="molecule type" value="Genomic_DNA"/>
</dbReference>
<comment type="similarity">
    <text evidence="2">Belongs to the UPF0719 family.</text>
</comment>
<evidence type="ECO:0000256" key="7">
    <source>
        <dbReference type="SAM" id="Phobius"/>
    </source>
</evidence>
<dbReference type="InterPro" id="IPR007140">
    <property type="entry name" value="DUF350"/>
</dbReference>
<keyword evidence="3" id="KW-1003">Cell membrane</keyword>
<dbReference type="RefSeq" id="WP_138789475.1">
    <property type="nucleotide sequence ID" value="NZ_JBHTGQ010000001.1"/>
</dbReference>
<sequence>MNESIIDEWLVNPYVKTLSFFSVTVLALVLFLVVFELVTKYNNWKEIKNGNVAVAMATGGKIFGICNIFRFAISNNDTILQSLIWASYGFVLLLAAYFIFEFLTPVFKIDEEIGNGNKAVGFVAMIISVAFSYVIGASVG</sequence>
<accession>A0ABW2UWV3</accession>
<evidence type="ECO:0000256" key="2">
    <source>
        <dbReference type="ARBA" id="ARBA00005779"/>
    </source>
</evidence>
<comment type="caution">
    <text evidence="8">The sequence shown here is derived from an EMBL/GenBank/DDBJ whole genome shotgun (WGS) entry which is preliminary data.</text>
</comment>
<evidence type="ECO:0000313" key="8">
    <source>
        <dbReference type="EMBL" id="MFC7748349.1"/>
    </source>
</evidence>
<evidence type="ECO:0000256" key="3">
    <source>
        <dbReference type="ARBA" id="ARBA00022475"/>
    </source>
</evidence>
<proteinExistence type="inferred from homology"/>
<keyword evidence="9" id="KW-1185">Reference proteome</keyword>
<name>A0ABW2UWV3_9BACL</name>
<gene>
    <name evidence="8" type="ORF">ACFQWB_00120</name>
</gene>
<evidence type="ECO:0000256" key="5">
    <source>
        <dbReference type="ARBA" id="ARBA00022989"/>
    </source>
</evidence>
<evidence type="ECO:0000313" key="9">
    <source>
        <dbReference type="Proteomes" id="UP001596528"/>
    </source>
</evidence>
<feature type="transmembrane region" description="Helical" evidence="7">
    <location>
        <begin position="50"/>
        <end position="73"/>
    </location>
</feature>
<feature type="transmembrane region" description="Helical" evidence="7">
    <location>
        <begin position="85"/>
        <end position="107"/>
    </location>
</feature>